<protein>
    <recommendedName>
        <fullName evidence="5">DUF4363 domain-containing protein</fullName>
    </recommendedName>
</protein>
<gene>
    <name evidence="3" type="ORF">MiSe_48720</name>
</gene>
<organism evidence="3 4">
    <name type="scientific">Microseira wollei NIES-4236</name>
    <dbReference type="NCBI Taxonomy" id="2530354"/>
    <lineage>
        <taxon>Bacteria</taxon>
        <taxon>Bacillati</taxon>
        <taxon>Cyanobacteriota</taxon>
        <taxon>Cyanophyceae</taxon>
        <taxon>Oscillatoriophycideae</taxon>
        <taxon>Aerosakkonematales</taxon>
        <taxon>Aerosakkonemataceae</taxon>
        <taxon>Microseira</taxon>
    </lineage>
</organism>
<proteinExistence type="predicted"/>
<accession>A0AAV3XHU4</accession>
<feature type="region of interest" description="Disordered" evidence="1">
    <location>
        <begin position="27"/>
        <end position="48"/>
    </location>
</feature>
<feature type="signal peptide" evidence="2">
    <location>
        <begin position="1"/>
        <end position="26"/>
    </location>
</feature>
<dbReference type="Proteomes" id="UP001050975">
    <property type="component" value="Unassembled WGS sequence"/>
</dbReference>
<evidence type="ECO:0000313" key="3">
    <source>
        <dbReference type="EMBL" id="GET40064.1"/>
    </source>
</evidence>
<name>A0AAV3XHU4_9CYAN</name>
<dbReference type="RefSeq" id="WP_226585831.1">
    <property type="nucleotide sequence ID" value="NZ_BLAY01000081.1"/>
</dbReference>
<reference evidence="3" key="1">
    <citation type="submission" date="2019-10" db="EMBL/GenBank/DDBJ databases">
        <title>Draft genome sequece of Microseira wollei NIES-4236.</title>
        <authorList>
            <person name="Yamaguchi H."/>
            <person name="Suzuki S."/>
            <person name="Kawachi M."/>
        </authorList>
    </citation>
    <scope>NUCLEOTIDE SEQUENCE</scope>
    <source>
        <strain evidence="3">NIES-4236</strain>
    </source>
</reference>
<evidence type="ECO:0008006" key="5">
    <source>
        <dbReference type="Google" id="ProtNLM"/>
    </source>
</evidence>
<feature type="compositionally biased region" description="Low complexity" evidence="1">
    <location>
        <begin position="32"/>
        <end position="48"/>
    </location>
</feature>
<dbReference type="EMBL" id="BLAY01000081">
    <property type="protein sequence ID" value="GET40064.1"/>
    <property type="molecule type" value="Genomic_DNA"/>
</dbReference>
<dbReference type="AlphaFoldDB" id="A0AAV3XHU4"/>
<dbReference type="PROSITE" id="PS51257">
    <property type="entry name" value="PROKAR_LIPOPROTEIN"/>
    <property type="match status" value="1"/>
</dbReference>
<keyword evidence="2" id="KW-0732">Signal</keyword>
<evidence type="ECO:0000256" key="1">
    <source>
        <dbReference type="SAM" id="MobiDB-lite"/>
    </source>
</evidence>
<evidence type="ECO:0000313" key="4">
    <source>
        <dbReference type="Proteomes" id="UP001050975"/>
    </source>
</evidence>
<keyword evidence="4" id="KW-1185">Reference proteome</keyword>
<dbReference type="InterPro" id="IPR025373">
    <property type="entry name" value="DUF4363"/>
</dbReference>
<dbReference type="Pfam" id="PF14276">
    <property type="entry name" value="DUF4363"/>
    <property type="match status" value="1"/>
</dbReference>
<feature type="chain" id="PRO_5043439040" description="DUF4363 domain-containing protein" evidence="2">
    <location>
        <begin position="27"/>
        <end position="142"/>
    </location>
</feature>
<comment type="caution">
    <text evidence="3">The sequence shown here is derived from an EMBL/GenBank/DDBJ whole genome shotgun (WGS) entry which is preliminary data.</text>
</comment>
<sequence>MINRLSYAIAITTIGLLALTGCSSNTQPTSQASPAVETTAPTAATTASNTTQEGFTALVGVVSNTKTAVEAGNFDQAQKAFDKFEDAWNKVEDGVKAKSAKSYEAIEDAESQVESAIKAKDKAKALAGLQALDKNIATVSKR</sequence>
<evidence type="ECO:0000256" key="2">
    <source>
        <dbReference type="SAM" id="SignalP"/>
    </source>
</evidence>